<evidence type="ECO:0000256" key="1">
    <source>
        <dbReference type="SAM" id="Phobius"/>
    </source>
</evidence>
<feature type="transmembrane region" description="Helical" evidence="1">
    <location>
        <begin position="48"/>
        <end position="66"/>
    </location>
</feature>
<dbReference type="AlphaFoldDB" id="A0A251T521"/>
<accession>A0A251T521</accession>
<dbReference type="InParanoid" id="A0A251T521"/>
<keyword evidence="3" id="KW-1185">Reference proteome</keyword>
<keyword evidence="1" id="KW-0812">Transmembrane</keyword>
<reference evidence="3" key="1">
    <citation type="journal article" date="2017" name="Nature">
        <title>The sunflower genome provides insights into oil metabolism, flowering and Asterid evolution.</title>
        <authorList>
            <person name="Badouin H."/>
            <person name="Gouzy J."/>
            <person name="Grassa C.J."/>
            <person name="Murat F."/>
            <person name="Staton S.E."/>
            <person name="Cottret L."/>
            <person name="Lelandais-Briere C."/>
            <person name="Owens G.L."/>
            <person name="Carrere S."/>
            <person name="Mayjonade B."/>
            <person name="Legrand L."/>
            <person name="Gill N."/>
            <person name="Kane N.C."/>
            <person name="Bowers J.E."/>
            <person name="Hubner S."/>
            <person name="Bellec A."/>
            <person name="Berard A."/>
            <person name="Berges H."/>
            <person name="Blanchet N."/>
            <person name="Boniface M.C."/>
            <person name="Brunel D."/>
            <person name="Catrice O."/>
            <person name="Chaidir N."/>
            <person name="Claudel C."/>
            <person name="Donnadieu C."/>
            <person name="Faraut T."/>
            <person name="Fievet G."/>
            <person name="Helmstetter N."/>
            <person name="King M."/>
            <person name="Knapp S.J."/>
            <person name="Lai Z."/>
            <person name="Le Paslier M.C."/>
            <person name="Lippi Y."/>
            <person name="Lorenzon L."/>
            <person name="Mandel J.R."/>
            <person name="Marage G."/>
            <person name="Marchand G."/>
            <person name="Marquand E."/>
            <person name="Bret-Mestries E."/>
            <person name="Morien E."/>
            <person name="Nambeesan S."/>
            <person name="Nguyen T."/>
            <person name="Pegot-Espagnet P."/>
            <person name="Pouilly N."/>
            <person name="Raftis F."/>
            <person name="Sallet E."/>
            <person name="Schiex T."/>
            <person name="Thomas J."/>
            <person name="Vandecasteele C."/>
            <person name="Vares D."/>
            <person name="Vear F."/>
            <person name="Vautrin S."/>
            <person name="Crespi M."/>
            <person name="Mangin B."/>
            <person name="Burke J.M."/>
            <person name="Salse J."/>
            <person name="Munos S."/>
            <person name="Vincourt P."/>
            <person name="Rieseberg L.H."/>
            <person name="Langlade N.B."/>
        </authorList>
    </citation>
    <scope>NUCLEOTIDE SEQUENCE [LARGE SCALE GENOMIC DNA]</scope>
    <source>
        <strain evidence="3">cv. SF193</strain>
    </source>
</reference>
<protein>
    <submittedName>
        <fullName evidence="2">Uncharacterized protein</fullName>
    </submittedName>
</protein>
<keyword evidence="1" id="KW-1133">Transmembrane helix</keyword>
<evidence type="ECO:0000313" key="2">
    <source>
        <dbReference type="EMBL" id="OTG05001.1"/>
    </source>
</evidence>
<dbReference type="Proteomes" id="UP000215914">
    <property type="component" value="Chromosome 12"/>
</dbReference>
<gene>
    <name evidence="2" type="ORF">HannXRQ_Chr12g0368671</name>
</gene>
<dbReference type="EMBL" id="CM007901">
    <property type="protein sequence ID" value="OTG05001.1"/>
    <property type="molecule type" value="Genomic_DNA"/>
</dbReference>
<proteinExistence type="predicted"/>
<keyword evidence="1" id="KW-0472">Membrane</keyword>
<evidence type="ECO:0000313" key="3">
    <source>
        <dbReference type="Proteomes" id="UP000215914"/>
    </source>
</evidence>
<name>A0A251T521_HELAN</name>
<organism evidence="2 3">
    <name type="scientific">Helianthus annuus</name>
    <name type="common">Common sunflower</name>
    <dbReference type="NCBI Taxonomy" id="4232"/>
    <lineage>
        <taxon>Eukaryota</taxon>
        <taxon>Viridiplantae</taxon>
        <taxon>Streptophyta</taxon>
        <taxon>Embryophyta</taxon>
        <taxon>Tracheophyta</taxon>
        <taxon>Spermatophyta</taxon>
        <taxon>Magnoliopsida</taxon>
        <taxon>eudicotyledons</taxon>
        <taxon>Gunneridae</taxon>
        <taxon>Pentapetalae</taxon>
        <taxon>asterids</taxon>
        <taxon>campanulids</taxon>
        <taxon>Asterales</taxon>
        <taxon>Asteraceae</taxon>
        <taxon>Asteroideae</taxon>
        <taxon>Heliantheae alliance</taxon>
        <taxon>Heliantheae</taxon>
        <taxon>Helianthus</taxon>
    </lineage>
</organism>
<sequence>MCLQHRDRDGRGLMQPFMEAVMLQEQRHRDGRGLIQPFLEAVMLQEQWMYFFLAKLTCYMSIYIIVS</sequence>